<dbReference type="Pfam" id="PF13762">
    <property type="entry name" value="MNE1"/>
    <property type="match status" value="1"/>
</dbReference>
<name>A0AAD5BEV3_9ASCO</name>
<evidence type="ECO:0000313" key="2">
    <source>
        <dbReference type="Proteomes" id="UP001204833"/>
    </source>
</evidence>
<dbReference type="RefSeq" id="XP_051608935.1">
    <property type="nucleotide sequence ID" value="XM_051752042.1"/>
</dbReference>
<protein>
    <submittedName>
        <fullName evidence="1">Uncharacterized protein</fullName>
    </submittedName>
</protein>
<accession>A0AAD5BEV3</accession>
<dbReference type="EMBL" id="JAIHNG010000118">
    <property type="protein sequence ID" value="KAI5958344.1"/>
    <property type="molecule type" value="Genomic_DNA"/>
</dbReference>
<dbReference type="AlphaFoldDB" id="A0AAD5BEV3"/>
<dbReference type="InterPro" id="IPR025694">
    <property type="entry name" value="MNE1"/>
</dbReference>
<sequence length="393" mass="44060">MDLDDDLWLQILQAGLESNNYPIVKEVYTRHIMAGFSNAKITLEEAVLSLISQSNKIFESMTSSLLMRVLHVLAMHGDTSLTMDLIESHFFHKVVAGGSALNKELCVRIIESHCYSTANGGTSFEEILDLIDVFAMKEVEGGIVSTDLFQAMNHKFANYKLSAGEAESLDSKVVKPKDRGGVLSLAKAATLYDFAVHSMEYAQRLHPRTQAIFIDCLLNYVATYLNHTGVVQTLSALHYANTSVVKELGTSSFNSILYSLSKSSSKRCALHYLKYMKSVGIKPSSQMYSWMIKCAMREHYEQPVLFFLWHYFQDHATLQGTMKQTVQDLPNRGLVGNFKTQLGNNNDALFDSLGIELNENCITAKSGPLTHSKYYETYDLHDLAKLETIFPVT</sequence>
<proteinExistence type="predicted"/>
<reference evidence="1 2" key="1">
    <citation type="journal article" date="2022" name="DNA Res.">
        <title>Genome analysis of five recently described species of the CUG-Ser clade uncovers Candida theae as a new hybrid lineage with pathogenic potential in the Candida parapsilosis species complex.</title>
        <authorList>
            <person name="Mixao V."/>
            <person name="Del Olmo V."/>
            <person name="Hegedusova E."/>
            <person name="Saus E."/>
            <person name="Pryszcz L."/>
            <person name="Cillingova A."/>
            <person name="Nosek J."/>
            <person name="Gabaldon T."/>
        </authorList>
    </citation>
    <scope>NUCLEOTIDE SEQUENCE [LARGE SCALE GENOMIC DNA]</scope>
    <source>
        <strain evidence="1 2">CBS 12239</strain>
    </source>
</reference>
<dbReference type="GO" id="GO:1990904">
    <property type="term" value="C:ribonucleoprotein complex"/>
    <property type="evidence" value="ECO:0007669"/>
    <property type="project" value="InterPro"/>
</dbReference>
<organism evidence="1 2">
    <name type="scientific">Candida theae</name>
    <dbReference type="NCBI Taxonomy" id="1198502"/>
    <lineage>
        <taxon>Eukaryota</taxon>
        <taxon>Fungi</taxon>
        <taxon>Dikarya</taxon>
        <taxon>Ascomycota</taxon>
        <taxon>Saccharomycotina</taxon>
        <taxon>Pichiomycetes</taxon>
        <taxon>Debaryomycetaceae</taxon>
        <taxon>Candida/Lodderomyces clade</taxon>
        <taxon>Candida</taxon>
    </lineage>
</organism>
<dbReference type="Proteomes" id="UP001204833">
    <property type="component" value="Unassembled WGS sequence"/>
</dbReference>
<evidence type="ECO:0000313" key="1">
    <source>
        <dbReference type="EMBL" id="KAI5958344.1"/>
    </source>
</evidence>
<dbReference type="GeneID" id="76150759"/>
<dbReference type="GO" id="GO:0000372">
    <property type="term" value="P:Group I intron splicing"/>
    <property type="evidence" value="ECO:0007669"/>
    <property type="project" value="InterPro"/>
</dbReference>
<comment type="caution">
    <text evidence="1">The sequence shown here is derived from an EMBL/GenBank/DDBJ whole genome shotgun (WGS) entry which is preliminary data.</text>
</comment>
<gene>
    <name evidence="1" type="ORF">KGF57_002700</name>
</gene>
<keyword evidence="2" id="KW-1185">Reference proteome</keyword>